<keyword evidence="2" id="KW-1185">Reference proteome</keyword>
<reference evidence="1 2" key="1">
    <citation type="journal article" date="1998" name="Science">
        <title>Genome sequence of the nematode C. elegans: a platform for investigating biology.</title>
        <authorList>
            <consortium name="The C. elegans sequencing consortium"/>
            <person name="Sulson J.E."/>
            <person name="Waterston R."/>
        </authorList>
    </citation>
    <scope>NUCLEOTIDE SEQUENCE [LARGE SCALE GENOMIC DNA]</scope>
    <source>
        <strain evidence="1 2">Bristol N2</strain>
    </source>
</reference>
<protein>
    <submittedName>
        <fullName evidence="1">Inappropriate Vulval cell Proliferation Homolog</fullName>
    </submittedName>
</protein>
<evidence type="ECO:0000313" key="1">
    <source>
        <dbReference type="EMBL" id="CDH93237.1"/>
    </source>
</evidence>
<dbReference type="SMR" id="U4PES1"/>
<dbReference type="WormBase" id="Y67D8C.3d">
    <property type="protein sequence ID" value="CE49117"/>
    <property type="gene ID" value="WBGene00022067"/>
    <property type="gene designation" value="ivph-3"/>
</dbReference>
<dbReference type="CTD" id="177086"/>
<dbReference type="OrthoDB" id="5784093at2759"/>
<name>U4PES1_CAEEL</name>
<dbReference type="EMBL" id="BX284604">
    <property type="protein sequence ID" value="CDH93237.1"/>
    <property type="molecule type" value="Genomic_DNA"/>
</dbReference>
<gene>
    <name evidence="1 3" type="primary">ivph-3</name>
    <name evidence="1" type="ORF">CELE_Y67D8C.3</name>
    <name evidence="3" type="ORF">Y67D8C.3</name>
</gene>
<dbReference type="Proteomes" id="UP000001940">
    <property type="component" value="Chromosome IV"/>
</dbReference>
<dbReference type="ExpressionAtlas" id="U4PES1">
    <property type="expression patterns" value="baseline"/>
</dbReference>
<evidence type="ECO:0000313" key="2">
    <source>
        <dbReference type="Proteomes" id="UP000001940"/>
    </source>
</evidence>
<dbReference type="GeneID" id="177086"/>
<accession>U4PES1</accession>
<dbReference type="AlphaFoldDB" id="U4PES1"/>
<dbReference type="Bgee" id="WBGene00022067">
    <property type="expression patterns" value="Expressed in adult organism and 3 other cell types or tissues"/>
</dbReference>
<dbReference type="HOGENOM" id="CLU_020701_0_0_1"/>
<proteinExistence type="predicted"/>
<dbReference type="RefSeq" id="NP_001368276.1">
    <property type="nucleotide sequence ID" value="NM_001380126.1"/>
</dbReference>
<organism evidence="1 2">
    <name type="scientific">Caenorhabditis elegans</name>
    <dbReference type="NCBI Taxonomy" id="6239"/>
    <lineage>
        <taxon>Eukaryota</taxon>
        <taxon>Metazoa</taxon>
        <taxon>Ecdysozoa</taxon>
        <taxon>Nematoda</taxon>
        <taxon>Chromadorea</taxon>
        <taxon>Rhabditida</taxon>
        <taxon>Rhabditina</taxon>
        <taxon>Rhabditomorpha</taxon>
        <taxon>Rhabditoidea</taxon>
        <taxon>Rhabditidae</taxon>
        <taxon>Peloderinae</taxon>
        <taxon>Caenorhabditis</taxon>
    </lineage>
</organism>
<evidence type="ECO:0000313" key="3">
    <source>
        <dbReference type="WormBase" id="Y67D8C.3d"/>
    </source>
</evidence>
<dbReference type="AGR" id="WB:WBGene00022067"/>
<sequence>MEVDANVEETEILEDVKLELVEQPAPEIVLQEIKAEEPDDFTA</sequence>